<feature type="transmembrane region" description="Helical" evidence="7">
    <location>
        <begin position="55"/>
        <end position="75"/>
    </location>
</feature>
<feature type="transmembrane region" description="Helical" evidence="7">
    <location>
        <begin position="82"/>
        <end position="102"/>
    </location>
</feature>
<comment type="subcellular location">
    <subcellularLocation>
        <location evidence="1">Cell membrane</location>
        <topology evidence="1">Multi-pass membrane protein</topology>
    </subcellularLocation>
</comment>
<sequence length="144" mass="15773">MDISKFKPLFKVSENSNLELIFRLMVGFIMLYHGFHKLMNPMGLVPFLEMKGIPFPVLSAILAAITEFFGGLALMLGLATRLAALGLAVCMVVAIITMGGFSAGLNSLNGGLEYQWTLLSVFAFFVFSGAGKASLDQFIWNRIR</sequence>
<dbReference type="Pfam" id="PF07681">
    <property type="entry name" value="DoxX"/>
    <property type="match status" value="1"/>
</dbReference>
<evidence type="ECO:0000256" key="4">
    <source>
        <dbReference type="ARBA" id="ARBA00022692"/>
    </source>
</evidence>
<name>A0A2T3NLG9_9GAMM</name>
<feature type="transmembrane region" description="Helical" evidence="7">
    <location>
        <begin position="20"/>
        <end position="35"/>
    </location>
</feature>
<dbReference type="AlphaFoldDB" id="A0A2T3NLG9"/>
<dbReference type="InterPro" id="IPR032808">
    <property type="entry name" value="DoxX"/>
</dbReference>
<evidence type="ECO:0000256" key="3">
    <source>
        <dbReference type="ARBA" id="ARBA00022475"/>
    </source>
</evidence>
<dbReference type="Proteomes" id="UP000241346">
    <property type="component" value="Unassembled WGS sequence"/>
</dbReference>
<dbReference type="InterPro" id="IPR051907">
    <property type="entry name" value="DoxX-like_oxidoreductase"/>
</dbReference>
<dbReference type="EMBL" id="PYMB01000001">
    <property type="protein sequence ID" value="PSW16374.1"/>
    <property type="molecule type" value="Genomic_DNA"/>
</dbReference>
<protein>
    <submittedName>
        <fullName evidence="8">DoxD-like family protein</fullName>
    </submittedName>
</protein>
<dbReference type="RefSeq" id="WP_107296996.1">
    <property type="nucleotide sequence ID" value="NZ_PYMB01000001.1"/>
</dbReference>
<dbReference type="PANTHER" id="PTHR33452">
    <property type="entry name" value="OXIDOREDUCTASE CATD-RELATED"/>
    <property type="match status" value="1"/>
</dbReference>
<comment type="caution">
    <text evidence="8">The sequence shown here is derived from an EMBL/GenBank/DDBJ whole genome shotgun (WGS) entry which is preliminary data.</text>
</comment>
<feature type="transmembrane region" description="Helical" evidence="7">
    <location>
        <begin position="114"/>
        <end position="135"/>
    </location>
</feature>
<evidence type="ECO:0000313" key="9">
    <source>
        <dbReference type="Proteomes" id="UP000241346"/>
    </source>
</evidence>
<evidence type="ECO:0000256" key="1">
    <source>
        <dbReference type="ARBA" id="ARBA00004651"/>
    </source>
</evidence>
<evidence type="ECO:0000313" key="8">
    <source>
        <dbReference type="EMBL" id="PSW16374.1"/>
    </source>
</evidence>
<dbReference type="OrthoDB" id="5398343at2"/>
<keyword evidence="5 7" id="KW-1133">Transmembrane helix</keyword>
<evidence type="ECO:0000256" key="6">
    <source>
        <dbReference type="ARBA" id="ARBA00023136"/>
    </source>
</evidence>
<evidence type="ECO:0000256" key="7">
    <source>
        <dbReference type="SAM" id="Phobius"/>
    </source>
</evidence>
<organism evidence="8 9">
    <name type="scientific">Photobacterium rosenbergii</name>
    <dbReference type="NCBI Taxonomy" id="294936"/>
    <lineage>
        <taxon>Bacteria</taxon>
        <taxon>Pseudomonadati</taxon>
        <taxon>Pseudomonadota</taxon>
        <taxon>Gammaproteobacteria</taxon>
        <taxon>Vibrionales</taxon>
        <taxon>Vibrionaceae</taxon>
        <taxon>Photobacterium</taxon>
    </lineage>
</organism>
<proteinExistence type="inferred from homology"/>
<evidence type="ECO:0000256" key="5">
    <source>
        <dbReference type="ARBA" id="ARBA00022989"/>
    </source>
</evidence>
<keyword evidence="3" id="KW-1003">Cell membrane</keyword>
<keyword evidence="4 7" id="KW-0812">Transmembrane</keyword>
<gene>
    <name evidence="8" type="ORF">C9J01_05085</name>
</gene>
<comment type="similarity">
    <text evidence="2">Belongs to the DoxX family.</text>
</comment>
<reference evidence="8 9" key="1">
    <citation type="submission" date="2018-03" db="EMBL/GenBank/DDBJ databases">
        <title>Whole genome sequencing of Histamine producing bacteria.</title>
        <authorList>
            <person name="Butler K."/>
        </authorList>
    </citation>
    <scope>NUCLEOTIDE SEQUENCE [LARGE SCALE GENOMIC DNA]</scope>
    <source>
        <strain evidence="8 9">DSM 19138</strain>
    </source>
</reference>
<dbReference type="PANTHER" id="PTHR33452:SF1">
    <property type="entry name" value="INNER MEMBRANE PROTEIN YPHA-RELATED"/>
    <property type="match status" value="1"/>
</dbReference>
<accession>A0A2T3NLG9</accession>
<keyword evidence="6 7" id="KW-0472">Membrane</keyword>
<dbReference type="GO" id="GO:0005886">
    <property type="term" value="C:plasma membrane"/>
    <property type="evidence" value="ECO:0007669"/>
    <property type="project" value="UniProtKB-SubCell"/>
</dbReference>
<evidence type="ECO:0000256" key="2">
    <source>
        <dbReference type="ARBA" id="ARBA00006679"/>
    </source>
</evidence>